<evidence type="ECO:0000313" key="4">
    <source>
        <dbReference type="EMBL" id="BET02731.1"/>
    </source>
</evidence>
<dbReference type="InterPro" id="IPR037518">
    <property type="entry name" value="MPN"/>
</dbReference>
<dbReference type="Gene3D" id="3.10.20.90">
    <property type="entry name" value="Phosphatidylinositol 3-kinase Catalytic Subunit, Chain A, domain 1"/>
    <property type="match status" value="1"/>
</dbReference>
<organism evidence="4 5">
    <name type="scientific">Nesidiocoris tenuis</name>
    <dbReference type="NCBI Taxonomy" id="355587"/>
    <lineage>
        <taxon>Eukaryota</taxon>
        <taxon>Metazoa</taxon>
        <taxon>Ecdysozoa</taxon>
        <taxon>Arthropoda</taxon>
        <taxon>Hexapoda</taxon>
        <taxon>Insecta</taxon>
        <taxon>Pterygota</taxon>
        <taxon>Neoptera</taxon>
        <taxon>Paraneoptera</taxon>
        <taxon>Hemiptera</taxon>
        <taxon>Heteroptera</taxon>
        <taxon>Panheteroptera</taxon>
        <taxon>Cimicomorpha</taxon>
        <taxon>Miridae</taxon>
        <taxon>Dicyphina</taxon>
        <taxon>Nesidiocoris</taxon>
    </lineage>
</organism>
<dbReference type="Gene3D" id="3.40.140.10">
    <property type="entry name" value="Cytidine Deaminase, domain 2"/>
    <property type="match status" value="1"/>
</dbReference>
<feature type="compositionally biased region" description="Low complexity" evidence="2">
    <location>
        <begin position="96"/>
        <end position="116"/>
    </location>
</feature>
<dbReference type="InterPro" id="IPR024682">
    <property type="entry name" value="Npl4_Ub-like_dom"/>
</dbReference>
<evidence type="ECO:0000256" key="2">
    <source>
        <dbReference type="SAM" id="MobiDB-lite"/>
    </source>
</evidence>
<evidence type="ECO:0000256" key="1">
    <source>
        <dbReference type="ARBA" id="ARBA00011025"/>
    </source>
</evidence>
<gene>
    <name evidence="4" type="ORF">NTJ_15551</name>
</gene>
<dbReference type="Pfam" id="PF11543">
    <property type="entry name" value="UN_NPL4"/>
    <property type="match status" value="1"/>
</dbReference>
<comment type="similarity">
    <text evidence="1">Belongs to the NPL4 family.</text>
</comment>
<sequence>MSNAKSIVLRIQTSEGTKRINVNLGDSLTSVYEKVFAEFSLPSFNFSLFRHRNGSSPVESLKSETVASIGLKHGDILYLQPVDGATLFPQAATAHSTPGTSGSSTSQSTPSSGDPGFEPPAGTNNSRGASTSFVEDEVDKILSATEGKIMRKKDPKLCHHSANGCCIHCSPLEPYDEAYLREQNIKHLSFHSYLRKLTGGMDKGKFVALENTSCRIKPGCKDHPPWPKGICSKCQPSAVTLNRQSYRHVDNVMFENPQIVERFLEYWRISGHQRVGYLYGKYEVHADVPLGIRATVAAIYEPPQESTKDKITLLPDERENLVNELAQQLGLQKVGWIFTDLIADDVSKGTVKHVRNINTHFLSAQECITAGYLQNLHPNPCKFSSTGHFGSKFTTVCVTGDSSKQVHMEGYAVSSQCMSLVRDHCLIPTKDMPQLGYVPESTDKQYVPDVYYKVSGRR</sequence>
<dbReference type="SUPFAM" id="SSF54236">
    <property type="entry name" value="Ubiquitin-like"/>
    <property type="match status" value="1"/>
</dbReference>
<proteinExistence type="inferred from homology"/>
<dbReference type="CDD" id="cd08061">
    <property type="entry name" value="MPN_NPL4"/>
    <property type="match status" value="1"/>
</dbReference>
<dbReference type="InterPro" id="IPR007717">
    <property type="entry name" value="NPL4_C"/>
</dbReference>
<dbReference type="EMBL" id="AP028922">
    <property type="protein sequence ID" value="BET02731.1"/>
    <property type="molecule type" value="Genomic_DNA"/>
</dbReference>
<feature type="compositionally biased region" description="Polar residues" evidence="2">
    <location>
        <begin position="122"/>
        <end position="132"/>
    </location>
</feature>
<dbReference type="Pfam" id="PF05021">
    <property type="entry name" value="NPL4"/>
    <property type="match status" value="1"/>
</dbReference>
<dbReference type="PANTHER" id="PTHR12710:SF0">
    <property type="entry name" value="NUCLEAR PROTEIN LOCALIZATION PROTEIN 4 HOMOLOG"/>
    <property type="match status" value="1"/>
</dbReference>
<protein>
    <submittedName>
        <fullName evidence="4">Nuclear protein localization</fullName>
    </submittedName>
</protein>
<accession>A0ABN7BED5</accession>
<dbReference type="PIRSF" id="PIRSF010052">
    <property type="entry name" value="Polyub_prc_Npl4"/>
    <property type="match status" value="1"/>
</dbReference>
<keyword evidence="5" id="KW-1185">Reference proteome</keyword>
<reference evidence="4 5" key="1">
    <citation type="submission" date="2023-09" db="EMBL/GenBank/DDBJ databases">
        <title>Nesidiocoris tenuis whole genome shotgun sequence.</title>
        <authorList>
            <person name="Shibata T."/>
            <person name="Shimoda M."/>
            <person name="Kobayashi T."/>
            <person name="Uehara T."/>
        </authorList>
    </citation>
    <scope>NUCLEOTIDE SEQUENCE [LARGE SCALE GENOMIC DNA]</scope>
    <source>
        <strain evidence="4 5">Japan</strain>
    </source>
</reference>
<dbReference type="Proteomes" id="UP001307889">
    <property type="component" value="Chromosome 14"/>
</dbReference>
<dbReference type="InterPro" id="IPR007716">
    <property type="entry name" value="NPL4_Zn-bd_put"/>
</dbReference>
<dbReference type="InterPro" id="IPR029071">
    <property type="entry name" value="Ubiquitin-like_domsf"/>
</dbReference>
<feature type="domain" description="MPN" evidence="3">
    <location>
        <begin position="252"/>
        <end position="389"/>
    </location>
</feature>
<evidence type="ECO:0000259" key="3">
    <source>
        <dbReference type="PROSITE" id="PS50249"/>
    </source>
</evidence>
<name>A0ABN7BED5_9HEMI</name>
<dbReference type="PANTHER" id="PTHR12710">
    <property type="entry name" value="NUCLEAR PROTEIN LOCALIZATION 4"/>
    <property type="match status" value="1"/>
</dbReference>
<feature type="region of interest" description="Disordered" evidence="2">
    <location>
        <begin position="92"/>
        <end position="132"/>
    </location>
</feature>
<evidence type="ECO:0000313" key="5">
    <source>
        <dbReference type="Proteomes" id="UP001307889"/>
    </source>
</evidence>
<dbReference type="Pfam" id="PF05020">
    <property type="entry name" value="zf-NPL4"/>
    <property type="match status" value="1"/>
</dbReference>
<dbReference type="InterPro" id="IPR016563">
    <property type="entry name" value="Npl4"/>
</dbReference>
<dbReference type="PROSITE" id="PS50249">
    <property type="entry name" value="MPN"/>
    <property type="match status" value="1"/>
</dbReference>